<reference evidence="2 3" key="1">
    <citation type="journal article" date="2015" name="Sci. Rep.">
        <title>Chromosome-level genome map provides insights into diverse defense mechanisms in the medicinal fungus Ganoderma sinense.</title>
        <authorList>
            <person name="Zhu Y."/>
            <person name="Xu J."/>
            <person name="Sun C."/>
            <person name="Zhou S."/>
            <person name="Xu H."/>
            <person name="Nelson D.R."/>
            <person name="Qian J."/>
            <person name="Song J."/>
            <person name="Luo H."/>
            <person name="Xiang L."/>
            <person name="Li Y."/>
            <person name="Xu Z."/>
            <person name="Ji A."/>
            <person name="Wang L."/>
            <person name="Lu S."/>
            <person name="Hayward A."/>
            <person name="Sun W."/>
            <person name="Li X."/>
            <person name="Schwartz D.C."/>
            <person name="Wang Y."/>
            <person name="Chen S."/>
        </authorList>
    </citation>
    <scope>NUCLEOTIDE SEQUENCE [LARGE SCALE GENOMIC DNA]</scope>
    <source>
        <strain evidence="2 3">ZZ0214-1</strain>
    </source>
</reference>
<feature type="region of interest" description="Disordered" evidence="1">
    <location>
        <begin position="1"/>
        <end position="125"/>
    </location>
</feature>
<keyword evidence="3" id="KW-1185">Reference proteome</keyword>
<comment type="caution">
    <text evidence="2">The sequence shown here is derived from an EMBL/GenBank/DDBJ whole genome shotgun (WGS) entry which is preliminary data.</text>
</comment>
<accession>A0A2G8SNP0</accession>
<gene>
    <name evidence="2" type="ORF">GSI_02096</name>
</gene>
<feature type="compositionally biased region" description="Low complexity" evidence="1">
    <location>
        <begin position="444"/>
        <end position="455"/>
    </location>
</feature>
<dbReference type="OrthoDB" id="3168445at2759"/>
<feature type="compositionally biased region" description="Basic and acidic residues" evidence="1">
    <location>
        <begin position="234"/>
        <end position="250"/>
    </location>
</feature>
<evidence type="ECO:0000313" key="2">
    <source>
        <dbReference type="EMBL" id="PIL35370.1"/>
    </source>
</evidence>
<evidence type="ECO:0000256" key="1">
    <source>
        <dbReference type="SAM" id="MobiDB-lite"/>
    </source>
</evidence>
<evidence type="ECO:0000313" key="3">
    <source>
        <dbReference type="Proteomes" id="UP000230002"/>
    </source>
</evidence>
<feature type="compositionally biased region" description="Basic and acidic residues" evidence="1">
    <location>
        <begin position="361"/>
        <end position="373"/>
    </location>
</feature>
<feature type="compositionally biased region" description="Low complexity" evidence="1">
    <location>
        <begin position="316"/>
        <end position="331"/>
    </location>
</feature>
<organism evidence="2 3">
    <name type="scientific">Ganoderma sinense ZZ0214-1</name>
    <dbReference type="NCBI Taxonomy" id="1077348"/>
    <lineage>
        <taxon>Eukaryota</taxon>
        <taxon>Fungi</taxon>
        <taxon>Dikarya</taxon>
        <taxon>Basidiomycota</taxon>
        <taxon>Agaricomycotina</taxon>
        <taxon>Agaricomycetes</taxon>
        <taxon>Polyporales</taxon>
        <taxon>Polyporaceae</taxon>
        <taxon>Ganoderma</taxon>
    </lineage>
</organism>
<dbReference type="Proteomes" id="UP000230002">
    <property type="component" value="Unassembled WGS sequence"/>
</dbReference>
<feature type="compositionally biased region" description="Basic and acidic residues" evidence="1">
    <location>
        <begin position="301"/>
        <end position="315"/>
    </location>
</feature>
<feature type="compositionally biased region" description="Basic and acidic residues" evidence="1">
    <location>
        <begin position="89"/>
        <end position="101"/>
    </location>
</feature>
<feature type="region of interest" description="Disordered" evidence="1">
    <location>
        <begin position="199"/>
        <end position="737"/>
    </location>
</feature>
<feature type="compositionally biased region" description="Polar residues" evidence="1">
    <location>
        <begin position="483"/>
        <end position="511"/>
    </location>
</feature>
<feature type="compositionally biased region" description="Polar residues" evidence="1">
    <location>
        <begin position="535"/>
        <end position="544"/>
    </location>
</feature>
<name>A0A2G8SNP0_9APHY</name>
<proteinExistence type="predicted"/>
<feature type="compositionally biased region" description="Basic and acidic residues" evidence="1">
    <location>
        <begin position="646"/>
        <end position="655"/>
    </location>
</feature>
<feature type="compositionally biased region" description="Pro residues" evidence="1">
    <location>
        <begin position="1"/>
        <end position="10"/>
    </location>
</feature>
<feature type="compositionally biased region" description="Polar residues" evidence="1">
    <location>
        <begin position="656"/>
        <end position="679"/>
    </location>
</feature>
<feature type="compositionally biased region" description="Low complexity" evidence="1">
    <location>
        <begin position="707"/>
        <end position="716"/>
    </location>
</feature>
<dbReference type="AlphaFoldDB" id="A0A2G8SNP0"/>
<sequence>MKDTPLPPLPEDAAPPRSVTLPRPSPSTRPLQTSTTSRMPQSRSQRAPQPSATMSPPPQPQPRQPNIFRRITSKLRSSNASRQPPVPRPTRDNAVARDAPQRKSTMLRMPPMPKAPVPAAQVNDFTSLEQRQAALRARGLLPATGAVPRQFRGGDGFMLPLSEQEAEIDRRFTIVVPGDSSTEDEGAASEAKRIRKAWLSKQAEASTPSLSEVDKDEDEDRVEAVAAAAADPSPPRKSDAAERASKDGTIGERSPVRATFVAIDAPPLSPSAAEFGAGARVASPFEGTEDFHTAPNSPTFPEDRQPLSIEQDGRLRAPSPSSPSRANRPLLTLSSAVYDAPPLSPTKDEHSSPSNSPSAHSAEKVSRWLRDSSDMSTPVPHSETAASAITSSDHEPVLSASPRESLEAPLPPSAGTMRSRREKPPPIVITQPGKAPSHANAAPSDSETSTSSMSSPGTQRGRRSLSGSGSGSGTARRPAHAPSIQSRMTTGTTGTLPALSPTRTVSSVGAESSSLPTPTTTSCGAPALARDASLSRGSTSNSSDNGHDVVTRPRRGTGPGLLGTTSKVKVPGSGAAAAAIPEEFSETEPSSEGGEFGMNVTPVPVSTRPRASQEGVAVPRPSRSQTLDQASEKAQNRKSFSLFGKKSLEMPRETRTASSMMNLRRAFTSSKPRPKSTTLEVLPETMGRKRSKNFDASHLPPSPTVPTAPTSLAPSSFRGTGRPSNGGLRPPPRQAVAPTMHSHGTIVHQTNFIEDDESRRLSEMAFLT</sequence>
<dbReference type="EMBL" id="AYKW01000003">
    <property type="protein sequence ID" value="PIL35370.1"/>
    <property type="molecule type" value="Genomic_DNA"/>
</dbReference>
<protein>
    <submittedName>
        <fullName evidence="2">Uncharacterized protein</fullName>
    </submittedName>
</protein>
<feature type="compositionally biased region" description="Low complexity" evidence="1">
    <location>
        <begin position="512"/>
        <end position="522"/>
    </location>
</feature>
<feature type="compositionally biased region" description="Polar residues" evidence="1">
    <location>
        <begin position="26"/>
        <end position="46"/>
    </location>
</feature>